<dbReference type="EMBL" id="LSBJ02000001">
    <property type="protein sequence ID" value="OAQ72997.1"/>
    <property type="molecule type" value="Genomic_DNA"/>
</dbReference>
<dbReference type="RefSeq" id="XP_018149080.1">
    <property type="nucleotide sequence ID" value="XM_018280760.1"/>
</dbReference>
<dbReference type="KEGG" id="pchm:VFPPC_00817"/>
<evidence type="ECO:0000313" key="2">
    <source>
        <dbReference type="Proteomes" id="UP000078397"/>
    </source>
</evidence>
<name>A0A179G588_METCM</name>
<reference evidence="1 2" key="1">
    <citation type="journal article" date="2016" name="PLoS Pathog.">
        <title>Biosynthesis of antibiotic leucinostatins in bio-control fungus Purpureocillium lilacinum and their inhibition on phytophthora revealed by genome mining.</title>
        <authorList>
            <person name="Wang G."/>
            <person name="Liu Z."/>
            <person name="Lin R."/>
            <person name="Li E."/>
            <person name="Mao Z."/>
            <person name="Ling J."/>
            <person name="Yang Y."/>
            <person name="Yin W.B."/>
            <person name="Xie B."/>
        </authorList>
    </citation>
    <scope>NUCLEOTIDE SEQUENCE [LARGE SCALE GENOMIC DNA]</scope>
    <source>
        <strain evidence="1">170</strain>
    </source>
</reference>
<evidence type="ECO:0000313" key="1">
    <source>
        <dbReference type="EMBL" id="OAQ72997.1"/>
    </source>
</evidence>
<dbReference type="AlphaFoldDB" id="A0A179G588"/>
<organism evidence="1 2">
    <name type="scientific">Pochonia chlamydosporia 170</name>
    <dbReference type="NCBI Taxonomy" id="1380566"/>
    <lineage>
        <taxon>Eukaryota</taxon>
        <taxon>Fungi</taxon>
        <taxon>Dikarya</taxon>
        <taxon>Ascomycota</taxon>
        <taxon>Pezizomycotina</taxon>
        <taxon>Sordariomycetes</taxon>
        <taxon>Hypocreomycetidae</taxon>
        <taxon>Hypocreales</taxon>
        <taxon>Clavicipitaceae</taxon>
        <taxon>Pochonia</taxon>
    </lineage>
</organism>
<sequence>MESCQCQPPVQGELSPLGPSRLILRGEGVKPCPAVNQAICLLFLSSPATPRWPQIFYHLGRRFCLKAQIGACVSCFIPYPVIINTAANTCPHIPRRLPLVVINVHAAQPVAQGTPKLISSAPKQKSQSSQNYSKTCPKCQEPAASQCRITNPVVMGSRPLIISFVAESQPVVQPMSVGGGCNFACPSWWFHRDALLVRRSDGRQQRGMRRPRGMRGFGKLRVGIGIGTARVGFLCLRRM</sequence>
<protein>
    <submittedName>
        <fullName evidence="1">Uncharacterized protein</fullName>
    </submittedName>
</protein>
<dbReference type="GeneID" id="28844754"/>
<keyword evidence="2" id="KW-1185">Reference proteome</keyword>
<gene>
    <name evidence="1" type="ORF">VFPPC_00817</name>
</gene>
<dbReference type="Proteomes" id="UP000078397">
    <property type="component" value="Unassembled WGS sequence"/>
</dbReference>
<comment type="caution">
    <text evidence="1">The sequence shown here is derived from an EMBL/GenBank/DDBJ whole genome shotgun (WGS) entry which is preliminary data.</text>
</comment>
<accession>A0A179G588</accession>
<proteinExistence type="predicted"/>